<dbReference type="RefSeq" id="WP_057774877.1">
    <property type="nucleotide sequence ID" value="NZ_BBIM01000023.1"/>
</dbReference>
<evidence type="ECO:0000313" key="2">
    <source>
        <dbReference type="EMBL" id="WPC22414.1"/>
    </source>
</evidence>
<protein>
    <recommendedName>
        <fullName evidence="4">Integral membrane protein</fullName>
    </recommendedName>
</protein>
<reference evidence="3" key="1">
    <citation type="submission" date="2024-06" db="EMBL/GenBank/DDBJ databases">
        <authorList>
            <person name="Chang H.C."/>
            <person name="Mun S.Y."/>
        </authorList>
    </citation>
    <scope>NUCLEOTIDE SEQUENCE [LARGE SCALE GENOMIC DNA]</scope>
    <source>
        <strain evidence="3">KT1</strain>
    </source>
</reference>
<dbReference type="Proteomes" id="UP001302696">
    <property type="component" value="Chromosome"/>
</dbReference>
<feature type="transmembrane region" description="Helical" evidence="1">
    <location>
        <begin position="46"/>
        <end position="64"/>
    </location>
</feature>
<gene>
    <name evidence="2" type="ORF">N6G96_04285</name>
</gene>
<dbReference type="EMBL" id="CP104778">
    <property type="protein sequence ID" value="WPC22414.1"/>
    <property type="molecule type" value="Genomic_DNA"/>
</dbReference>
<keyword evidence="1" id="KW-0472">Membrane</keyword>
<organism evidence="2 3">
    <name type="scientific">Pediococcus inopinatus</name>
    <dbReference type="NCBI Taxonomy" id="114090"/>
    <lineage>
        <taxon>Bacteria</taxon>
        <taxon>Bacillati</taxon>
        <taxon>Bacillota</taxon>
        <taxon>Bacilli</taxon>
        <taxon>Lactobacillales</taxon>
        <taxon>Lactobacillaceae</taxon>
        <taxon>Pediococcus</taxon>
    </lineage>
</organism>
<feature type="transmembrane region" description="Helical" evidence="1">
    <location>
        <begin position="181"/>
        <end position="210"/>
    </location>
</feature>
<feature type="transmembrane region" description="Helical" evidence="1">
    <location>
        <begin position="121"/>
        <end position="141"/>
    </location>
</feature>
<keyword evidence="3" id="KW-1185">Reference proteome</keyword>
<feature type="transmembrane region" description="Helical" evidence="1">
    <location>
        <begin position="71"/>
        <end position="91"/>
    </location>
</feature>
<sequence>MQKIHLTTVNKKTIIPVTLTVIQTFATWLIPSMYGHQVSTTIQHTFTNQVILILFVFMFNFLIFDRFTNKMPIPIFLGMTGISILVVAFSFSSIAPTIGLLLFTCLLSLLPFLFSAKNNWAGWLLFAISSMFILPETFFYVQCGFLSTNFLKILIIPLLSALFFFYPFFIKEISHSGIFNLILGILCVGLTVLGNLNTYTLIAGLLVLISWGYQQFAKQPKLLLTVNVILCLFFNVLILMK</sequence>
<keyword evidence="1" id="KW-0812">Transmembrane</keyword>
<accession>A0ABZ0Q7V0</accession>
<feature type="transmembrane region" description="Helical" evidence="1">
    <location>
        <begin position="222"/>
        <end position="240"/>
    </location>
</feature>
<proteinExistence type="predicted"/>
<evidence type="ECO:0008006" key="4">
    <source>
        <dbReference type="Google" id="ProtNLM"/>
    </source>
</evidence>
<feature type="transmembrane region" description="Helical" evidence="1">
    <location>
        <begin position="12"/>
        <end position="34"/>
    </location>
</feature>
<name>A0ABZ0Q7V0_9LACO</name>
<feature type="transmembrane region" description="Helical" evidence="1">
    <location>
        <begin position="97"/>
        <end position="114"/>
    </location>
</feature>
<evidence type="ECO:0000313" key="3">
    <source>
        <dbReference type="Proteomes" id="UP001302696"/>
    </source>
</evidence>
<feature type="transmembrane region" description="Helical" evidence="1">
    <location>
        <begin position="153"/>
        <end position="169"/>
    </location>
</feature>
<keyword evidence="1" id="KW-1133">Transmembrane helix</keyword>
<evidence type="ECO:0000256" key="1">
    <source>
        <dbReference type="SAM" id="Phobius"/>
    </source>
</evidence>